<keyword evidence="1" id="KW-0812">Transmembrane</keyword>
<keyword evidence="1" id="KW-1133">Transmembrane helix</keyword>
<evidence type="ECO:0000313" key="2">
    <source>
        <dbReference type="EMBL" id="KAK0403486.1"/>
    </source>
</evidence>
<keyword evidence="1" id="KW-0472">Membrane</keyword>
<reference evidence="2" key="1">
    <citation type="submission" date="2023-06" db="EMBL/GenBank/DDBJ databases">
        <title>Genomic analysis of the entomopathogenic nematode Steinernema hermaphroditum.</title>
        <authorList>
            <person name="Schwarz E.M."/>
            <person name="Heppert J.K."/>
            <person name="Baniya A."/>
            <person name="Schwartz H.T."/>
            <person name="Tan C.-H."/>
            <person name="Antoshechkin I."/>
            <person name="Sternberg P.W."/>
            <person name="Goodrich-Blair H."/>
            <person name="Dillman A.R."/>
        </authorList>
    </citation>
    <scope>NUCLEOTIDE SEQUENCE</scope>
    <source>
        <strain evidence="2">PS9179</strain>
        <tissue evidence="2">Whole animal</tissue>
    </source>
</reference>
<evidence type="ECO:0000313" key="3">
    <source>
        <dbReference type="Proteomes" id="UP001175271"/>
    </source>
</evidence>
<comment type="caution">
    <text evidence="2">The sequence shown here is derived from an EMBL/GenBank/DDBJ whole genome shotgun (WGS) entry which is preliminary data.</text>
</comment>
<proteinExistence type="predicted"/>
<name>A0AA39LMS6_9BILA</name>
<dbReference type="EMBL" id="JAUCMV010000004">
    <property type="protein sequence ID" value="KAK0403486.1"/>
    <property type="molecule type" value="Genomic_DNA"/>
</dbReference>
<dbReference type="AlphaFoldDB" id="A0AA39LMS6"/>
<organism evidence="2 3">
    <name type="scientific">Steinernema hermaphroditum</name>
    <dbReference type="NCBI Taxonomy" id="289476"/>
    <lineage>
        <taxon>Eukaryota</taxon>
        <taxon>Metazoa</taxon>
        <taxon>Ecdysozoa</taxon>
        <taxon>Nematoda</taxon>
        <taxon>Chromadorea</taxon>
        <taxon>Rhabditida</taxon>
        <taxon>Tylenchina</taxon>
        <taxon>Panagrolaimomorpha</taxon>
        <taxon>Strongyloidoidea</taxon>
        <taxon>Steinernematidae</taxon>
        <taxon>Steinernema</taxon>
    </lineage>
</organism>
<dbReference type="Proteomes" id="UP001175271">
    <property type="component" value="Unassembled WGS sequence"/>
</dbReference>
<protein>
    <submittedName>
        <fullName evidence="2">Uncharacterized protein</fullName>
    </submittedName>
</protein>
<evidence type="ECO:0000256" key="1">
    <source>
        <dbReference type="SAM" id="Phobius"/>
    </source>
</evidence>
<sequence>MNQRRRRPIGGNSRRHAPQMAEDFEQSYYASLSAEQLFVGILLFAFTPVILTLCYCCSLVCVVWCLVRKRRRREEEDLYRPQRSYYTPGGSFLRLERYDSMEVQSEP</sequence>
<feature type="transmembrane region" description="Helical" evidence="1">
    <location>
        <begin position="37"/>
        <end position="67"/>
    </location>
</feature>
<keyword evidence="3" id="KW-1185">Reference proteome</keyword>
<gene>
    <name evidence="2" type="ORF">QR680_016946</name>
</gene>
<accession>A0AA39LMS6</accession>